<dbReference type="Pfam" id="PF13738">
    <property type="entry name" value="Pyr_redox_3"/>
    <property type="match status" value="1"/>
</dbReference>
<dbReference type="InterPro" id="IPR032710">
    <property type="entry name" value="NTF2-like_dom_sf"/>
</dbReference>
<proteinExistence type="predicted"/>
<dbReference type="GO" id="GO:0004497">
    <property type="term" value="F:monooxygenase activity"/>
    <property type="evidence" value="ECO:0007669"/>
    <property type="project" value="UniProtKB-KW"/>
</dbReference>
<dbReference type="EMBL" id="ML996566">
    <property type="protein sequence ID" value="KAF2762101.1"/>
    <property type="molecule type" value="Genomic_DNA"/>
</dbReference>
<keyword evidence="3" id="KW-1185">Reference proteome</keyword>
<dbReference type="PANTHER" id="PTHR43539:SF68">
    <property type="entry name" value="FLAVIN-BINDING MONOOXYGENASE-LIKE PROTEIN (AFU_ORTHOLOGUE AFUA_4G09220)"/>
    <property type="match status" value="1"/>
</dbReference>
<dbReference type="OrthoDB" id="74360at2759"/>
<dbReference type="PANTHER" id="PTHR43539">
    <property type="entry name" value="FLAVIN-BINDING MONOOXYGENASE-LIKE PROTEIN (AFU_ORTHOLOGUE AFUA_4G09220)"/>
    <property type="match status" value="1"/>
</dbReference>
<dbReference type="GO" id="GO:0050660">
    <property type="term" value="F:flavin adenine dinucleotide binding"/>
    <property type="evidence" value="ECO:0007669"/>
    <property type="project" value="TreeGrafter"/>
</dbReference>
<dbReference type="SUPFAM" id="SSF51905">
    <property type="entry name" value="FAD/NAD(P)-binding domain"/>
    <property type="match status" value="2"/>
</dbReference>
<evidence type="ECO:0000256" key="1">
    <source>
        <dbReference type="ARBA" id="ARBA00023002"/>
    </source>
</evidence>
<evidence type="ECO:0000313" key="3">
    <source>
        <dbReference type="Proteomes" id="UP000799437"/>
    </source>
</evidence>
<dbReference type="InterPro" id="IPR050982">
    <property type="entry name" value="Auxin_biosynth/cation_transpt"/>
</dbReference>
<dbReference type="CDD" id="cd00531">
    <property type="entry name" value="NTF2_like"/>
    <property type="match status" value="1"/>
</dbReference>
<keyword evidence="2" id="KW-0503">Monooxygenase</keyword>
<sequence length="643" mass="72360">MASIEVDSPVHVKKYAGEGAERSEPGSVNLTAASFPITVTPSGNVDEIAADIVDRFNTSLKNKDWAAIADLFHDSSYWRDHLVSTWDLRTIKGKASIRSYLEATCSIIEVSIRRGDPFQRPHFGPLDGVSDPQGITFLIDFQSKIGRGQGTVRLGDDGQGWKILTFFVTLQELKDFEEPIGHRRVQGVQHGGDPSRKNWRERRTDEFNFKDREPIVLIIGAGQAGLTASARFKMLGIPALAIDQNERVGDNWRKRYHQLVLHDPVWYDHMPYLKFPSNWPIFTPKDKLADFFEAYAKLLELNIWTRTSILSSKWDEDEAKWTVEVGRLLDDGRTEKRTFHPRHIIQATGHSGKKNFPSIKGMENFRGDRLCHSSEFSGAQENSKGKKAIVVGACNSSHDIAQDFYEKGYDVTMVQRSTTCVVSSHSITHIGLAGLYDENGPPVDDADLWLWGLPSELFKTQQARVHRLQRDNDKELLDGLEKAGFKVDKGPGDGGLFIKYFQRGGGYYIDVGASKLIGEGKIKVKQGQEIGEILEHEMLFADGTKLPADEIIFATGYQNMRTQAQLLFGDDVYNRTGDFWGFDEEGEFRVDCRRSGHPGFWYFGGNLAICRYFSRILALQIKAIETGLAKREPGGEKERTAKA</sequence>
<dbReference type="InterPro" id="IPR036188">
    <property type="entry name" value="FAD/NAD-bd_sf"/>
</dbReference>
<dbReference type="Gene3D" id="3.50.50.60">
    <property type="entry name" value="FAD/NAD(P)-binding domain"/>
    <property type="match status" value="1"/>
</dbReference>
<reference evidence="2" key="1">
    <citation type="journal article" date="2020" name="Stud. Mycol.">
        <title>101 Dothideomycetes genomes: a test case for predicting lifestyles and emergence of pathogens.</title>
        <authorList>
            <person name="Haridas S."/>
            <person name="Albert R."/>
            <person name="Binder M."/>
            <person name="Bloem J."/>
            <person name="Labutti K."/>
            <person name="Salamov A."/>
            <person name="Andreopoulos B."/>
            <person name="Baker S."/>
            <person name="Barry K."/>
            <person name="Bills G."/>
            <person name="Bluhm B."/>
            <person name="Cannon C."/>
            <person name="Castanera R."/>
            <person name="Culley D."/>
            <person name="Daum C."/>
            <person name="Ezra D."/>
            <person name="Gonzalez J."/>
            <person name="Henrissat B."/>
            <person name="Kuo A."/>
            <person name="Liang C."/>
            <person name="Lipzen A."/>
            <person name="Lutzoni F."/>
            <person name="Magnuson J."/>
            <person name="Mondo S."/>
            <person name="Nolan M."/>
            <person name="Ohm R."/>
            <person name="Pangilinan J."/>
            <person name="Park H.-J."/>
            <person name="Ramirez L."/>
            <person name="Alfaro M."/>
            <person name="Sun H."/>
            <person name="Tritt A."/>
            <person name="Yoshinaga Y."/>
            <person name="Zwiers L.-H."/>
            <person name="Turgeon B."/>
            <person name="Goodwin S."/>
            <person name="Spatafora J."/>
            <person name="Crous P."/>
            <person name="Grigoriev I."/>
        </authorList>
    </citation>
    <scope>NUCLEOTIDE SEQUENCE</scope>
    <source>
        <strain evidence="2">CBS 121739</strain>
    </source>
</reference>
<dbReference type="GeneID" id="54487530"/>
<accession>A0A6A6WK20</accession>
<protein>
    <submittedName>
        <fullName evidence="2">Dimethylaniline monooxygenase (N-oxide forming)</fullName>
    </submittedName>
</protein>
<dbReference type="Proteomes" id="UP000799437">
    <property type="component" value="Unassembled WGS sequence"/>
</dbReference>
<dbReference type="Gene3D" id="3.10.450.50">
    <property type="match status" value="1"/>
</dbReference>
<dbReference type="AlphaFoldDB" id="A0A6A6WK20"/>
<keyword evidence="1" id="KW-0560">Oxidoreductase</keyword>
<dbReference type="SUPFAM" id="SSF54427">
    <property type="entry name" value="NTF2-like"/>
    <property type="match status" value="1"/>
</dbReference>
<name>A0A6A6WK20_9PEZI</name>
<gene>
    <name evidence="2" type="ORF">EJ05DRAFT_496972</name>
</gene>
<organism evidence="2 3">
    <name type="scientific">Pseudovirgaria hyperparasitica</name>
    <dbReference type="NCBI Taxonomy" id="470096"/>
    <lineage>
        <taxon>Eukaryota</taxon>
        <taxon>Fungi</taxon>
        <taxon>Dikarya</taxon>
        <taxon>Ascomycota</taxon>
        <taxon>Pezizomycotina</taxon>
        <taxon>Dothideomycetes</taxon>
        <taxon>Dothideomycetes incertae sedis</taxon>
        <taxon>Acrospermales</taxon>
        <taxon>Acrospermaceae</taxon>
        <taxon>Pseudovirgaria</taxon>
    </lineage>
</organism>
<evidence type="ECO:0000313" key="2">
    <source>
        <dbReference type="EMBL" id="KAF2762101.1"/>
    </source>
</evidence>
<dbReference type="RefSeq" id="XP_033604552.1">
    <property type="nucleotide sequence ID" value="XM_033746476.1"/>
</dbReference>